<organism evidence="1 2">
    <name type="scientific">Arachis hypogaea</name>
    <name type="common">Peanut</name>
    <dbReference type="NCBI Taxonomy" id="3818"/>
    <lineage>
        <taxon>Eukaryota</taxon>
        <taxon>Viridiplantae</taxon>
        <taxon>Streptophyta</taxon>
        <taxon>Embryophyta</taxon>
        <taxon>Tracheophyta</taxon>
        <taxon>Spermatophyta</taxon>
        <taxon>Magnoliopsida</taxon>
        <taxon>eudicotyledons</taxon>
        <taxon>Gunneridae</taxon>
        <taxon>Pentapetalae</taxon>
        <taxon>rosids</taxon>
        <taxon>fabids</taxon>
        <taxon>Fabales</taxon>
        <taxon>Fabaceae</taxon>
        <taxon>Papilionoideae</taxon>
        <taxon>50 kb inversion clade</taxon>
        <taxon>dalbergioids sensu lato</taxon>
        <taxon>Dalbergieae</taxon>
        <taxon>Pterocarpus clade</taxon>
        <taxon>Arachis</taxon>
    </lineage>
</organism>
<reference evidence="1 2" key="1">
    <citation type="submission" date="2019-01" db="EMBL/GenBank/DDBJ databases">
        <title>Sequencing of cultivated peanut Arachis hypogaea provides insights into genome evolution and oil improvement.</title>
        <authorList>
            <person name="Chen X."/>
        </authorList>
    </citation>
    <scope>NUCLEOTIDE SEQUENCE [LARGE SCALE GENOMIC DNA]</scope>
    <source>
        <strain evidence="2">cv. Fuhuasheng</strain>
        <tissue evidence="1">Leaves</tissue>
    </source>
</reference>
<name>A0A444Z7P2_ARAHY</name>
<evidence type="ECO:0000313" key="2">
    <source>
        <dbReference type="Proteomes" id="UP000289738"/>
    </source>
</evidence>
<keyword evidence="2" id="KW-1185">Reference proteome</keyword>
<comment type="caution">
    <text evidence="1">The sequence shown here is derived from an EMBL/GenBank/DDBJ whole genome shotgun (WGS) entry which is preliminary data.</text>
</comment>
<proteinExistence type="predicted"/>
<dbReference type="Proteomes" id="UP000289738">
    <property type="component" value="Chromosome B05"/>
</dbReference>
<evidence type="ECO:0000313" key="1">
    <source>
        <dbReference type="EMBL" id="RYR10204.1"/>
    </source>
</evidence>
<accession>A0A444Z7P2</accession>
<dbReference type="EMBL" id="SDMP01000015">
    <property type="protein sequence ID" value="RYR10204.1"/>
    <property type="molecule type" value="Genomic_DNA"/>
</dbReference>
<gene>
    <name evidence="1" type="ORF">Ahy_B05g078677</name>
</gene>
<sequence>MRPHRRQRPCHVAQLSYCVNRCTRREAKRCVAFVEGNGTEGAGWVCPLELQRQGFHLLKFRYDFDKREKERKRETEIL</sequence>
<protein>
    <submittedName>
        <fullName evidence="1">Uncharacterized protein</fullName>
    </submittedName>
</protein>
<dbReference type="AlphaFoldDB" id="A0A444Z7P2"/>